<protein>
    <submittedName>
        <fullName evidence="5">Basic leucine zipper 34-like</fullName>
    </submittedName>
</protein>
<dbReference type="InterPro" id="IPR046347">
    <property type="entry name" value="bZIP_sf"/>
</dbReference>
<dbReference type="EMBL" id="JAAIUW010000005">
    <property type="protein sequence ID" value="KAF7833790.1"/>
    <property type="molecule type" value="Genomic_DNA"/>
</dbReference>
<keyword evidence="6" id="KW-1185">Reference proteome</keyword>
<dbReference type="SUPFAM" id="SSF57959">
    <property type="entry name" value="Leucine zipper domain"/>
    <property type="match status" value="1"/>
</dbReference>
<dbReference type="GO" id="GO:0005634">
    <property type="term" value="C:nucleus"/>
    <property type="evidence" value="ECO:0007669"/>
    <property type="project" value="TreeGrafter"/>
</dbReference>
<dbReference type="Proteomes" id="UP000634136">
    <property type="component" value="Unassembled WGS sequence"/>
</dbReference>
<dbReference type="PANTHER" id="PTHR46391">
    <property type="entry name" value="BASIC LEUCINE ZIPPER 34"/>
    <property type="match status" value="1"/>
</dbReference>
<evidence type="ECO:0000256" key="2">
    <source>
        <dbReference type="ARBA" id="ARBA00023163"/>
    </source>
</evidence>
<dbReference type="GO" id="GO:0045893">
    <property type="term" value="P:positive regulation of DNA-templated transcription"/>
    <property type="evidence" value="ECO:0007669"/>
    <property type="project" value="TreeGrafter"/>
</dbReference>
<dbReference type="PANTHER" id="PTHR46391:SF13">
    <property type="entry name" value="ACTIVATOR OF SPOMIN LUC3"/>
    <property type="match status" value="1"/>
</dbReference>
<keyword evidence="2" id="KW-0804">Transcription</keyword>
<dbReference type="GO" id="GO:0003700">
    <property type="term" value="F:DNA-binding transcription factor activity"/>
    <property type="evidence" value="ECO:0007669"/>
    <property type="project" value="InterPro"/>
</dbReference>
<keyword evidence="3" id="KW-0539">Nucleus</keyword>
<evidence type="ECO:0000256" key="1">
    <source>
        <dbReference type="ARBA" id="ARBA00023015"/>
    </source>
</evidence>
<evidence type="ECO:0000256" key="3">
    <source>
        <dbReference type="ARBA" id="ARBA00023242"/>
    </source>
</evidence>
<comment type="caution">
    <text evidence="5">The sequence shown here is derived from an EMBL/GenBank/DDBJ whole genome shotgun (WGS) entry which is preliminary data.</text>
</comment>
<dbReference type="InterPro" id="IPR052483">
    <property type="entry name" value="bZIP_transcription_regulators"/>
</dbReference>
<reference evidence="5" key="1">
    <citation type="submission" date="2020-09" db="EMBL/GenBank/DDBJ databases">
        <title>Genome-Enabled Discovery of Anthraquinone Biosynthesis in Senna tora.</title>
        <authorList>
            <person name="Kang S.-H."/>
            <person name="Pandey R.P."/>
            <person name="Lee C.-M."/>
            <person name="Sim J.-S."/>
            <person name="Jeong J.-T."/>
            <person name="Choi B.-S."/>
            <person name="Jung M."/>
            <person name="Ginzburg D."/>
            <person name="Zhao K."/>
            <person name="Won S.Y."/>
            <person name="Oh T.-J."/>
            <person name="Yu Y."/>
            <person name="Kim N.-H."/>
            <person name="Lee O.R."/>
            <person name="Lee T.-H."/>
            <person name="Bashyal P."/>
            <person name="Kim T.-S."/>
            <person name="Lee W.-H."/>
            <person name="Kawkins C."/>
            <person name="Kim C.-K."/>
            <person name="Kim J.S."/>
            <person name="Ahn B.O."/>
            <person name="Rhee S.Y."/>
            <person name="Sohng J.K."/>
        </authorList>
    </citation>
    <scope>NUCLEOTIDE SEQUENCE</scope>
    <source>
        <tissue evidence="5">Leaf</tissue>
    </source>
</reference>
<proteinExistence type="predicted"/>
<evidence type="ECO:0000313" key="6">
    <source>
        <dbReference type="Proteomes" id="UP000634136"/>
    </source>
</evidence>
<feature type="region of interest" description="Disordered" evidence="4">
    <location>
        <begin position="1"/>
        <end position="25"/>
    </location>
</feature>
<name>A0A835C8U4_9FABA</name>
<dbReference type="GO" id="GO:0003677">
    <property type="term" value="F:DNA binding"/>
    <property type="evidence" value="ECO:0007669"/>
    <property type="project" value="TreeGrafter"/>
</dbReference>
<dbReference type="AlphaFoldDB" id="A0A835C8U4"/>
<evidence type="ECO:0000313" key="5">
    <source>
        <dbReference type="EMBL" id="KAF7833790.1"/>
    </source>
</evidence>
<accession>A0A835C8U4</accession>
<evidence type="ECO:0000256" key="4">
    <source>
        <dbReference type="SAM" id="MobiDB-lite"/>
    </source>
</evidence>
<organism evidence="5 6">
    <name type="scientific">Senna tora</name>
    <dbReference type="NCBI Taxonomy" id="362788"/>
    <lineage>
        <taxon>Eukaryota</taxon>
        <taxon>Viridiplantae</taxon>
        <taxon>Streptophyta</taxon>
        <taxon>Embryophyta</taxon>
        <taxon>Tracheophyta</taxon>
        <taxon>Spermatophyta</taxon>
        <taxon>Magnoliopsida</taxon>
        <taxon>eudicotyledons</taxon>
        <taxon>Gunneridae</taxon>
        <taxon>Pentapetalae</taxon>
        <taxon>rosids</taxon>
        <taxon>fabids</taxon>
        <taxon>Fabales</taxon>
        <taxon>Fabaceae</taxon>
        <taxon>Caesalpinioideae</taxon>
        <taxon>Cassia clade</taxon>
        <taxon>Senna</taxon>
    </lineage>
</organism>
<keyword evidence="1" id="KW-0805">Transcription regulation</keyword>
<sequence>MEDRKKRDFENFHGGSSRGDGYGGDNKILKIDQFQEGRNFYPNMDPKILRESIAARSSSQRSKQRKPQNVIELEMQIKALQTRIGFLHSQIEANENKKFSLLVEQQAMKLQIVAKEKVRLLKEAQNGEE</sequence>
<feature type="compositionally biased region" description="Basic and acidic residues" evidence="4">
    <location>
        <begin position="1"/>
        <end position="11"/>
    </location>
</feature>
<gene>
    <name evidence="5" type="ORF">G2W53_016123</name>
</gene>